<reference evidence="3" key="3">
    <citation type="submission" date="2018-08" db="EMBL/GenBank/DDBJ databases">
        <authorList>
            <person name="Guldener U."/>
        </authorList>
    </citation>
    <scope>NUCLEOTIDE SEQUENCE</scope>
    <source>
        <strain evidence="3">UB2</strain>
    </source>
</reference>
<evidence type="ECO:0000313" key="4">
    <source>
        <dbReference type="Proteomes" id="UP000179920"/>
    </source>
</evidence>
<proteinExistence type="predicted"/>
<accession>A0A1K0G852</accession>
<dbReference type="Proteomes" id="UP000658997">
    <property type="component" value="Unassembled WGS sequence"/>
</dbReference>
<keyword evidence="1" id="KW-0732">Signal</keyword>
<gene>
    <name evidence="3" type="ORF">UBRO2_00847</name>
    <name evidence="2" type="ORF">UBRO_20083</name>
</gene>
<feature type="chain" id="PRO_5038218777" evidence="1">
    <location>
        <begin position="28"/>
        <end position="199"/>
    </location>
</feature>
<dbReference type="EMBL" id="LT558128">
    <property type="protein sequence ID" value="SAM83926.1"/>
    <property type="molecule type" value="Genomic_DNA"/>
</dbReference>
<evidence type="ECO:0000256" key="1">
    <source>
        <dbReference type="SAM" id="SignalP"/>
    </source>
</evidence>
<dbReference type="AlphaFoldDB" id="A0A1K0G852"/>
<reference evidence="2" key="2">
    <citation type="submission" date="2016-04" db="EMBL/GenBank/DDBJ databases">
        <authorList>
            <person name="Evans L.H."/>
            <person name="Alamgir A."/>
            <person name="Owens N."/>
            <person name="Weber N.D."/>
            <person name="Virtaneva K."/>
            <person name="Barbian K."/>
            <person name="Babar A."/>
            <person name="Rosenke K."/>
        </authorList>
    </citation>
    <scope>NUCLEOTIDE SEQUENCE</scope>
    <source>
        <strain evidence="2">UB2112</strain>
    </source>
</reference>
<dbReference type="EMBL" id="ULHB01000009">
    <property type="protein sequence ID" value="SYW75692.1"/>
    <property type="molecule type" value="Genomic_DNA"/>
</dbReference>
<evidence type="ECO:0000313" key="5">
    <source>
        <dbReference type="Proteomes" id="UP000658997"/>
    </source>
</evidence>
<organism evidence="2 4">
    <name type="scientific">Ustilago bromivora</name>
    <dbReference type="NCBI Taxonomy" id="307758"/>
    <lineage>
        <taxon>Eukaryota</taxon>
        <taxon>Fungi</taxon>
        <taxon>Dikarya</taxon>
        <taxon>Basidiomycota</taxon>
        <taxon>Ustilaginomycotina</taxon>
        <taxon>Ustilaginomycetes</taxon>
        <taxon>Ustilaginales</taxon>
        <taxon>Ustilaginaceae</taxon>
        <taxon>Ustilago</taxon>
    </lineage>
</organism>
<sequence>MTRASTSAANFGLLLVALALMLHSVVGGLTPRHVRHHLSPRGDDTYGYCLPKFAPNYADYKTRCEAGSDLKHTCFTHWAGDLKDAEVCPRVVALHVMSKLMIKDDTMKDFTMENPTDSFKITYPHFGGVSLLFENFDPKTGCKDITLLGGKSIAWRIWVSDEDGNGRDIDTLNYKVTYKTLCSKWIHIHVKKDGRPFKA</sequence>
<keyword evidence="5" id="KW-1185">Reference proteome</keyword>
<dbReference type="Proteomes" id="UP000179920">
    <property type="component" value="Chromosome XII"/>
</dbReference>
<protein>
    <submittedName>
        <fullName evidence="2">Related to Mig1 protein, induced during biotrophic phase</fullName>
    </submittedName>
</protein>
<evidence type="ECO:0000313" key="3">
    <source>
        <dbReference type="EMBL" id="SYW75692.1"/>
    </source>
</evidence>
<feature type="signal peptide" evidence="1">
    <location>
        <begin position="1"/>
        <end position="27"/>
    </location>
</feature>
<reference evidence="4" key="1">
    <citation type="submission" date="2016-04" db="EMBL/GenBank/DDBJ databases">
        <authorList>
            <person name="Guldener U."/>
            <person name="Guldener U."/>
        </authorList>
    </citation>
    <scope>NUCLEOTIDE SEQUENCE [LARGE SCALE GENOMIC DNA]</scope>
    <source>
        <strain evidence="4">UB2112</strain>
    </source>
</reference>
<evidence type="ECO:0000313" key="2">
    <source>
        <dbReference type="EMBL" id="SAM83926.1"/>
    </source>
</evidence>
<name>A0A1K0G852_9BASI</name>